<dbReference type="InterPro" id="IPR014186">
    <property type="entry name" value="S-formylglutathione_hydrol"/>
</dbReference>
<organism evidence="9 10">
    <name type="scientific">Galdieria yellowstonensis</name>
    <dbReference type="NCBI Taxonomy" id="3028027"/>
    <lineage>
        <taxon>Eukaryota</taxon>
        <taxon>Rhodophyta</taxon>
        <taxon>Bangiophyceae</taxon>
        <taxon>Galdieriales</taxon>
        <taxon>Galdieriaceae</taxon>
        <taxon>Galdieria</taxon>
    </lineage>
</organism>
<dbReference type="PANTHER" id="PTHR10061">
    <property type="entry name" value="S-FORMYLGLUTATHIONE HYDROLASE"/>
    <property type="match status" value="1"/>
</dbReference>
<dbReference type="AlphaFoldDB" id="A0AAV9IN87"/>
<dbReference type="GO" id="GO:0018738">
    <property type="term" value="F:S-formylglutathione hydrolase activity"/>
    <property type="evidence" value="ECO:0007669"/>
    <property type="project" value="UniProtKB-EC"/>
</dbReference>
<comment type="subcellular location">
    <subcellularLocation>
        <location evidence="7">Cytoplasm</location>
    </subcellularLocation>
</comment>
<dbReference type="EMBL" id="JANCYU010000073">
    <property type="protein sequence ID" value="KAK4528985.1"/>
    <property type="molecule type" value="Genomic_DNA"/>
</dbReference>
<evidence type="ECO:0000256" key="4">
    <source>
        <dbReference type="ARBA" id="ARBA00022487"/>
    </source>
</evidence>
<accession>A0AAV9IN87</accession>
<keyword evidence="5 7" id="KW-0378">Hydrolase</keyword>
<evidence type="ECO:0000256" key="5">
    <source>
        <dbReference type="ARBA" id="ARBA00022801"/>
    </source>
</evidence>
<dbReference type="Pfam" id="PF00781">
    <property type="entry name" value="DAGK_cat"/>
    <property type="match status" value="1"/>
</dbReference>
<evidence type="ECO:0000259" key="8">
    <source>
        <dbReference type="Pfam" id="PF00781"/>
    </source>
</evidence>
<protein>
    <recommendedName>
        <fullName evidence="3 7">S-formylglutathione hydrolase</fullName>
        <ecNumber evidence="2 7">3.1.2.12</ecNumber>
    </recommendedName>
</protein>
<comment type="catalytic activity">
    <reaction evidence="7">
        <text>S-formylglutathione + H2O = formate + glutathione + H(+)</text>
        <dbReference type="Rhea" id="RHEA:14961"/>
        <dbReference type="ChEBI" id="CHEBI:15377"/>
        <dbReference type="ChEBI" id="CHEBI:15378"/>
        <dbReference type="ChEBI" id="CHEBI:15740"/>
        <dbReference type="ChEBI" id="CHEBI:57688"/>
        <dbReference type="ChEBI" id="CHEBI:57925"/>
        <dbReference type="EC" id="3.1.2.12"/>
    </reaction>
</comment>
<dbReference type="GO" id="GO:0046294">
    <property type="term" value="P:formaldehyde catabolic process"/>
    <property type="evidence" value="ECO:0007669"/>
    <property type="project" value="InterPro"/>
</dbReference>
<dbReference type="Proteomes" id="UP001300502">
    <property type="component" value="Unassembled WGS sequence"/>
</dbReference>
<comment type="caution">
    <text evidence="9">The sequence shown here is derived from an EMBL/GenBank/DDBJ whole genome shotgun (WGS) entry which is preliminary data.</text>
</comment>
<feature type="active site" description="Charge relay system" evidence="6">
    <location>
        <position position="153"/>
    </location>
</feature>
<evidence type="ECO:0000256" key="1">
    <source>
        <dbReference type="ARBA" id="ARBA00005622"/>
    </source>
</evidence>
<proteinExistence type="inferred from homology"/>
<feature type="domain" description="DAGKc" evidence="8">
    <location>
        <begin position="297"/>
        <end position="348"/>
    </location>
</feature>
<feature type="active site" description="Charge relay system" evidence="6">
    <location>
        <position position="230"/>
    </location>
</feature>
<evidence type="ECO:0000313" key="10">
    <source>
        <dbReference type="Proteomes" id="UP001300502"/>
    </source>
</evidence>
<dbReference type="SUPFAM" id="SSF53474">
    <property type="entry name" value="alpha/beta-Hydrolases"/>
    <property type="match status" value="1"/>
</dbReference>
<dbReference type="InterPro" id="IPR016064">
    <property type="entry name" value="NAD/diacylglycerol_kinase_sf"/>
</dbReference>
<sequence>MAQVEKIASAKCFQGYVCRYSHVSSSLGNLEAKFSVYWPPTDKVPIERQPVLYWLSGLTCTDENMMMKAGAQRICSQLGLILVCPDTSPRGAGLPGEDDAYDFGTGAGFYVNATTPGYSQYYRMFDYVTKELPQIMQSNFKVDPSKKSIFGHSMGGHGALICALKLPNEYCSVSAFAPISNPMQCDWGKKAFHGYLGEDKESWRQYDATELVQQGHKIAGKILIDQGTEDNFYKQKQLLPENFEKACQSAGQQLELRFQEGYDHSYYFIATFIEDHIRFHAQRQVFVLWLQQLLGEESVFSTTCREQVRNILETNIDSDGWKVFVCGGDGTCNLVVQVLQYFPWKVGVVLVRVSRNLRGL</sequence>
<evidence type="ECO:0000313" key="9">
    <source>
        <dbReference type="EMBL" id="KAK4528985.1"/>
    </source>
</evidence>
<reference evidence="9 10" key="1">
    <citation type="submission" date="2022-07" db="EMBL/GenBank/DDBJ databases">
        <title>Genome-wide signatures of adaptation to extreme environments.</title>
        <authorList>
            <person name="Cho C.H."/>
            <person name="Yoon H.S."/>
        </authorList>
    </citation>
    <scope>NUCLEOTIDE SEQUENCE [LARGE SCALE GENOMIC DNA]</scope>
    <source>
        <strain evidence="9 10">108.79 E11</strain>
    </source>
</reference>
<comment type="similarity">
    <text evidence="1 7">Belongs to the esterase D family.</text>
</comment>
<dbReference type="InterPro" id="IPR001206">
    <property type="entry name" value="Diacylglycerol_kinase_cat_dom"/>
</dbReference>
<dbReference type="SUPFAM" id="SSF111331">
    <property type="entry name" value="NAD kinase/diacylglycerol kinase-like"/>
    <property type="match status" value="1"/>
</dbReference>
<comment type="function">
    <text evidence="7">Serine hydrolase involved in the detoxification of formaldehyde.</text>
</comment>
<dbReference type="InterPro" id="IPR000801">
    <property type="entry name" value="Esterase-like"/>
</dbReference>
<dbReference type="PANTHER" id="PTHR10061:SF0">
    <property type="entry name" value="S-FORMYLGLUTATHIONE HYDROLASE"/>
    <property type="match status" value="1"/>
</dbReference>
<keyword evidence="10" id="KW-1185">Reference proteome</keyword>
<evidence type="ECO:0000256" key="7">
    <source>
        <dbReference type="RuleBase" id="RU363068"/>
    </source>
</evidence>
<dbReference type="GO" id="GO:0052689">
    <property type="term" value="F:carboxylic ester hydrolase activity"/>
    <property type="evidence" value="ECO:0007669"/>
    <property type="project" value="UniProtKB-KW"/>
</dbReference>
<dbReference type="EC" id="3.1.2.12" evidence="2 7"/>
<dbReference type="InterPro" id="IPR029058">
    <property type="entry name" value="AB_hydrolase_fold"/>
</dbReference>
<dbReference type="NCBIfam" id="TIGR02821">
    <property type="entry name" value="fghA_ester_D"/>
    <property type="match status" value="1"/>
</dbReference>
<gene>
    <name evidence="9" type="ORF">GAYE_SCF68G6934</name>
</gene>
<dbReference type="GO" id="GO:0005829">
    <property type="term" value="C:cytosol"/>
    <property type="evidence" value="ECO:0007669"/>
    <property type="project" value="TreeGrafter"/>
</dbReference>
<keyword evidence="7" id="KW-0963">Cytoplasm</keyword>
<evidence type="ECO:0000256" key="3">
    <source>
        <dbReference type="ARBA" id="ARBA00016774"/>
    </source>
</evidence>
<dbReference type="FunFam" id="3.40.50.1820:FF:000002">
    <property type="entry name" value="S-formylglutathione hydrolase"/>
    <property type="match status" value="1"/>
</dbReference>
<keyword evidence="4 7" id="KW-0719">Serine esterase</keyword>
<dbReference type="Pfam" id="PF00756">
    <property type="entry name" value="Esterase"/>
    <property type="match status" value="1"/>
</dbReference>
<dbReference type="GO" id="GO:0016301">
    <property type="term" value="F:kinase activity"/>
    <property type="evidence" value="ECO:0007669"/>
    <property type="project" value="InterPro"/>
</dbReference>
<name>A0AAV9IN87_9RHOD</name>
<evidence type="ECO:0000256" key="6">
    <source>
        <dbReference type="PIRSR" id="PIRSR614186-1"/>
    </source>
</evidence>
<dbReference type="Gene3D" id="3.40.50.1820">
    <property type="entry name" value="alpha/beta hydrolase"/>
    <property type="match status" value="1"/>
</dbReference>
<feature type="active site" description="Charge relay system" evidence="6">
    <location>
        <position position="264"/>
    </location>
</feature>
<evidence type="ECO:0000256" key="2">
    <source>
        <dbReference type="ARBA" id="ARBA00012479"/>
    </source>
</evidence>